<keyword evidence="4" id="KW-1185">Reference proteome</keyword>
<dbReference type="PANTHER" id="PTHR44360">
    <property type="entry name" value="DNAJ HOMOLOG SUBFAMILY B MEMBER 9"/>
    <property type="match status" value="1"/>
</dbReference>
<name>F0Y1U1_AURAN</name>
<dbReference type="InterPro" id="IPR018253">
    <property type="entry name" value="DnaJ_domain_CS"/>
</dbReference>
<dbReference type="SUPFAM" id="SSF46565">
    <property type="entry name" value="Chaperone J-domain"/>
    <property type="match status" value="1"/>
</dbReference>
<dbReference type="OrthoDB" id="10250354at2759"/>
<gene>
    <name evidence="3" type="ORF">AURANDRAFT_17331</name>
</gene>
<feature type="non-terminal residue" evidence="3">
    <location>
        <position position="1"/>
    </location>
</feature>
<dbReference type="OMA" id="DPGCSEA"/>
<feature type="domain" description="J" evidence="2">
    <location>
        <begin position="1"/>
        <end position="59"/>
    </location>
</feature>
<dbReference type="GO" id="GO:0036503">
    <property type="term" value="P:ERAD pathway"/>
    <property type="evidence" value="ECO:0007669"/>
    <property type="project" value="TreeGrafter"/>
</dbReference>
<organism evidence="4">
    <name type="scientific">Aureococcus anophagefferens</name>
    <name type="common">Harmful bloom alga</name>
    <dbReference type="NCBI Taxonomy" id="44056"/>
    <lineage>
        <taxon>Eukaryota</taxon>
        <taxon>Sar</taxon>
        <taxon>Stramenopiles</taxon>
        <taxon>Ochrophyta</taxon>
        <taxon>Pelagophyceae</taxon>
        <taxon>Pelagomonadales</taxon>
        <taxon>Pelagomonadaceae</taxon>
        <taxon>Aureococcus</taxon>
    </lineage>
</organism>
<evidence type="ECO:0000256" key="1">
    <source>
        <dbReference type="ARBA" id="ARBA00023186"/>
    </source>
</evidence>
<dbReference type="InParanoid" id="F0Y1U1"/>
<dbReference type="PROSITE" id="PS00636">
    <property type="entry name" value="DNAJ_1"/>
    <property type="match status" value="1"/>
</dbReference>
<dbReference type="GO" id="GO:0005783">
    <property type="term" value="C:endoplasmic reticulum"/>
    <property type="evidence" value="ECO:0007669"/>
    <property type="project" value="TreeGrafter"/>
</dbReference>
<dbReference type="SMART" id="SM00271">
    <property type="entry name" value="DnaJ"/>
    <property type="match status" value="1"/>
</dbReference>
<protein>
    <recommendedName>
        <fullName evidence="2">J domain-containing protein</fullName>
    </recommendedName>
</protein>
<dbReference type="Gene3D" id="1.10.287.110">
    <property type="entry name" value="DnaJ domain"/>
    <property type="match status" value="1"/>
</dbReference>
<evidence type="ECO:0000259" key="2">
    <source>
        <dbReference type="PROSITE" id="PS50076"/>
    </source>
</evidence>
<dbReference type="InterPro" id="IPR051948">
    <property type="entry name" value="Hsp70_co-chaperone_J-domain"/>
</dbReference>
<dbReference type="InterPro" id="IPR001623">
    <property type="entry name" value="DnaJ_domain"/>
</dbReference>
<evidence type="ECO:0000313" key="4">
    <source>
        <dbReference type="Proteomes" id="UP000002729"/>
    </source>
</evidence>
<dbReference type="Pfam" id="PF00226">
    <property type="entry name" value="DnaJ"/>
    <property type="match status" value="1"/>
</dbReference>
<accession>F0Y1U1</accession>
<feature type="non-terminal residue" evidence="3">
    <location>
        <position position="59"/>
    </location>
</feature>
<dbReference type="RefSeq" id="XP_009034188.1">
    <property type="nucleotide sequence ID" value="XM_009035940.1"/>
</dbReference>
<proteinExistence type="predicted"/>
<dbReference type="GeneID" id="20218816"/>
<reference evidence="3 4" key="1">
    <citation type="journal article" date="2011" name="Proc. Natl. Acad. Sci. U.S.A.">
        <title>Niche of harmful alga Aureococcus anophagefferens revealed through ecogenomics.</title>
        <authorList>
            <person name="Gobler C.J."/>
            <person name="Berry D.L."/>
            <person name="Dyhrman S.T."/>
            <person name="Wilhelm S.W."/>
            <person name="Salamov A."/>
            <person name="Lobanov A.V."/>
            <person name="Zhang Y."/>
            <person name="Collier J.L."/>
            <person name="Wurch L.L."/>
            <person name="Kustka A.B."/>
            <person name="Dill B.D."/>
            <person name="Shah M."/>
            <person name="VerBerkmoes N.C."/>
            <person name="Kuo A."/>
            <person name="Terry A."/>
            <person name="Pangilinan J."/>
            <person name="Lindquist E.A."/>
            <person name="Lucas S."/>
            <person name="Paulsen I.T."/>
            <person name="Hattenrath-Lehmann T.K."/>
            <person name="Talmage S.C."/>
            <person name="Walker E.A."/>
            <person name="Koch F."/>
            <person name="Burson A.M."/>
            <person name="Marcoval M.A."/>
            <person name="Tang Y.Z."/>
            <person name="Lecleir G.R."/>
            <person name="Coyne K.J."/>
            <person name="Berg G.M."/>
            <person name="Bertrand E.M."/>
            <person name="Saito M.A."/>
            <person name="Gladyshev V.N."/>
            <person name="Grigoriev I.V."/>
        </authorList>
    </citation>
    <scope>NUCLEOTIDE SEQUENCE [LARGE SCALE GENOMIC DNA]</scope>
    <source>
        <strain evidence="4">CCMP 1984</strain>
    </source>
</reference>
<dbReference type="PROSITE" id="PS50076">
    <property type="entry name" value="DNAJ_2"/>
    <property type="match status" value="1"/>
</dbReference>
<keyword evidence="1" id="KW-0143">Chaperone</keyword>
<evidence type="ECO:0000313" key="3">
    <source>
        <dbReference type="EMBL" id="EGB10578.1"/>
    </source>
</evidence>
<dbReference type="InterPro" id="IPR036869">
    <property type="entry name" value="J_dom_sf"/>
</dbReference>
<dbReference type="GO" id="GO:0051787">
    <property type="term" value="F:misfolded protein binding"/>
    <property type="evidence" value="ECO:0007669"/>
    <property type="project" value="TreeGrafter"/>
</dbReference>
<dbReference type="PANTHER" id="PTHR44360:SF1">
    <property type="entry name" value="DNAJ HOMOLOG SUBFAMILY B MEMBER 9"/>
    <property type="match status" value="1"/>
</dbReference>
<dbReference type="KEGG" id="aaf:AURANDRAFT_17331"/>
<dbReference type="EMBL" id="GL833123">
    <property type="protein sequence ID" value="EGB10578.1"/>
    <property type="molecule type" value="Genomic_DNA"/>
</dbReference>
<dbReference type="GO" id="GO:0051087">
    <property type="term" value="F:protein-folding chaperone binding"/>
    <property type="evidence" value="ECO:0007669"/>
    <property type="project" value="TreeGrafter"/>
</dbReference>
<dbReference type="PRINTS" id="PR00625">
    <property type="entry name" value="JDOMAIN"/>
</dbReference>
<dbReference type="AlphaFoldDB" id="F0Y1U1"/>
<dbReference type="CDD" id="cd06257">
    <property type="entry name" value="DnaJ"/>
    <property type="match status" value="1"/>
</dbReference>
<dbReference type="Proteomes" id="UP000002729">
    <property type="component" value="Unassembled WGS sequence"/>
</dbReference>
<sequence>YYGVLGVGPDADRAAIRRAYKRTSLKTHPDKAGGHKALFVEVTRAYAVLSDKQLRRDYD</sequence>